<dbReference type="PANTHER" id="PTHR31680:SF12">
    <property type="entry name" value="OS11G0587300 PROTEIN"/>
    <property type="match status" value="1"/>
</dbReference>
<evidence type="ECO:0000256" key="1">
    <source>
        <dbReference type="SAM" id="MobiDB-lite"/>
    </source>
</evidence>
<feature type="compositionally biased region" description="Pro residues" evidence="1">
    <location>
        <begin position="101"/>
        <end position="110"/>
    </location>
</feature>
<feature type="region of interest" description="Disordered" evidence="1">
    <location>
        <begin position="50"/>
        <end position="120"/>
    </location>
</feature>
<dbReference type="PANTHER" id="PTHR31680">
    <property type="entry name" value="LONGIFOLIA PROTEIN"/>
    <property type="match status" value="1"/>
</dbReference>
<feature type="compositionally biased region" description="Polar residues" evidence="1">
    <location>
        <begin position="486"/>
        <end position="503"/>
    </location>
</feature>
<feature type="domain" description="DUF3741" evidence="3">
    <location>
        <begin position="176"/>
        <end position="200"/>
    </location>
</feature>
<feature type="compositionally biased region" description="Basic and acidic residues" evidence="1">
    <location>
        <begin position="200"/>
        <end position="216"/>
    </location>
</feature>
<proteinExistence type="predicted"/>
<dbReference type="Pfam" id="PF14309">
    <property type="entry name" value="DUF4378"/>
    <property type="match status" value="1"/>
</dbReference>
<sequence length="802" mass="91420">MTTGIIHDQNLEKHIEKQMGCMAGFLQIFDRHQIIAGKRLYSTKRLPSSALAVDPVPESETTIGSPAISRELEKQQKTRSTPSPDRSNQSPTMTELRSPAPESPTLPPASQPKSPLPVFEFKEGTRSSWKFSREAPRLSLDSRATVDAKGSLYPRETRTNTAILSANRYENSPERDDNEKQRRSPSVIARLMGLGPLPHSDPEPVKSAELRRSASESRVSKDLYQYRFVDGNALQLKQSQQANISSNVIRDNAANEARSYNVRPVDQKTYIGRDSKGEPPKLHQHKGMGQRKSFFNSADFFPEPKHTVSVYGEIEKRLRMRGIDEPSKDLETLKQILEALQLKGLLHSKKPSNLNYRNFVYDRRFSYEESPIVVMKPARSPGPMSRPARIGNESPPSSSFGSRPGTRRNHNLGGETLQAVSPRRDRSEIDRNVRYQCRGRNNSSSPNRVESSIKSPNRRRPLSVEAQRKGNDFVEQRRVSPVHSPKVSSRRFSSEQQQTSNRSPRTRKPAADVRPPKEEKVFPQAMEDESFTMSESSIRTSSQTDAERCKVEEYKEGRSLLERCDKLLHSIAEITATELQPSPVSVLDSSFYKDESSPSPVLKRSIDFKDEPVEFEDHETWAPTISTVESNFKDSDDCDLVYITEILRVSNDLPEDSDVFQMLERQQYLKGKDTSKASRLQRRLVFDTINEIQNRNRQLPPWKMNNTRSEQTSLRQIWLEFRRIRERDESEDLFEVICGVLRKDLAGDAIHGWEDSPIEMSEAVLDIERLIFKDLIGETIRDLAVYAAKFGKLSAPCRKLVF</sequence>
<feature type="region of interest" description="Disordered" evidence="1">
    <location>
        <begin position="376"/>
        <end position="519"/>
    </location>
</feature>
<feature type="compositionally biased region" description="Polar residues" evidence="1">
    <location>
        <begin position="159"/>
        <end position="170"/>
    </location>
</feature>
<dbReference type="Proteomes" id="UP000796880">
    <property type="component" value="Unassembled WGS sequence"/>
</dbReference>
<feature type="compositionally biased region" description="Polar residues" evidence="1">
    <location>
        <begin position="78"/>
        <end position="95"/>
    </location>
</feature>
<gene>
    <name evidence="4" type="ORF">FNV43_RR23325</name>
</gene>
<feature type="compositionally biased region" description="Basic and acidic residues" evidence="1">
    <location>
        <begin position="422"/>
        <end position="433"/>
    </location>
</feature>
<dbReference type="GO" id="GO:0051513">
    <property type="term" value="P:regulation of monopolar cell growth"/>
    <property type="evidence" value="ECO:0007669"/>
    <property type="project" value="InterPro"/>
</dbReference>
<feature type="compositionally biased region" description="Basic and acidic residues" evidence="1">
    <location>
        <begin position="509"/>
        <end position="519"/>
    </location>
</feature>
<protein>
    <recommendedName>
        <fullName evidence="6">DUF4378 domain-containing protein</fullName>
    </recommendedName>
</protein>
<comment type="caution">
    <text evidence="4">The sequence shown here is derived from an EMBL/GenBank/DDBJ whole genome shotgun (WGS) entry which is preliminary data.</text>
</comment>
<feature type="compositionally biased region" description="Low complexity" evidence="1">
    <location>
        <begin position="394"/>
        <end position="404"/>
    </location>
</feature>
<reference evidence="4" key="1">
    <citation type="submission" date="2020-03" db="EMBL/GenBank/DDBJ databases">
        <title>A high-quality chromosome-level genome assembly of a woody plant with both climbing and erect habits, Rhamnella rubrinervis.</title>
        <authorList>
            <person name="Lu Z."/>
            <person name="Yang Y."/>
            <person name="Zhu X."/>
            <person name="Sun Y."/>
        </authorList>
    </citation>
    <scope>NUCLEOTIDE SEQUENCE</scope>
    <source>
        <strain evidence="4">BYM</strain>
        <tissue evidence="4">Leaf</tissue>
    </source>
</reference>
<feature type="domain" description="DUF4378" evidence="2">
    <location>
        <begin position="641"/>
        <end position="778"/>
    </location>
</feature>
<dbReference type="AlphaFoldDB" id="A0A8K0DXR3"/>
<evidence type="ECO:0000259" key="3">
    <source>
        <dbReference type="Pfam" id="PF14383"/>
    </source>
</evidence>
<dbReference type="InterPro" id="IPR033334">
    <property type="entry name" value="LNG1/2"/>
</dbReference>
<dbReference type="EMBL" id="VOIH02000010">
    <property type="protein sequence ID" value="KAF3436233.1"/>
    <property type="molecule type" value="Genomic_DNA"/>
</dbReference>
<accession>A0A8K0DXR3</accession>
<dbReference type="OrthoDB" id="1929599at2759"/>
<evidence type="ECO:0000313" key="4">
    <source>
        <dbReference type="EMBL" id="KAF3436233.1"/>
    </source>
</evidence>
<name>A0A8K0DXR3_9ROSA</name>
<feature type="compositionally biased region" description="Basic and acidic residues" evidence="1">
    <location>
        <begin position="466"/>
        <end position="478"/>
    </location>
</feature>
<evidence type="ECO:0000313" key="5">
    <source>
        <dbReference type="Proteomes" id="UP000796880"/>
    </source>
</evidence>
<keyword evidence="5" id="KW-1185">Reference proteome</keyword>
<dbReference type="InterPro" id="IPR025486">
    <property type="entry name" value="DUF4378"/>
</dbReference>
<dbReference type="InterPro" id="IPR032795">
    <property type="entry name" value="DUF3741-assoc"/>
</dbReference>
<dbReference type="Pfam" id="PF14383">
    <property type="entry name" value="VARLMGL"/>
    <property type="match status" value="1"/>
</dbReference>
<organism evidence="4 5">
    <name type="scientific">Rhamnella rubrinervis</name>
    <dbReference type="NCBI Taxonomy" id="2594499"/>
    <lineage>
        <taxon>Eukaryota</taxon>
        <taxon>Viridiplantae</taxon>
        <taxon>Streptophyta</taxon>
        <taxon>Embryophyta</taxon>
        <taxon>Tracheophyta</taxon>
        <taxon>Spermatophyta</taxon>
        <taxon>Magnoliopsida</taxon>
        <taxon>eudicotyledons</taxon>
        <taxon>Gunneridae</taxon>
        <taxon>Pentapetalae</taxon>
        <taxon>rosids</taxon>
        <taxon>fabids</taxon>
        <taxon>Rosales</taxon>
        <taxon>Rhamnaceae</taxon>
        <taxon>rhamnoid group</taxon>
        <taxon>Rhamneae</taxon>
        <taxon>Rhamnella</taxon>
    </lineage>
</organism>
<feature type="region of interest" description="Disordered" evidence="1">
    <location>
        <begin position="151"/>
        <end position="216"/>
    </location>
</feature>
<feature type="compositionally biased region" description="Polar residues" evidence="1">
    <location>
        <begin position="439"/>
        <end position="455"/>
    </location>
</feature>
<evidence type="ECO:0000259" key="2">
    <source>
        <dbReference type="Pfam" id="PF14309"/>
    </source>
</evidence>
<feature type="compositionally biased region" description="Basic and acidic residues" evidence="1">
    <location>
        <begin position="171"/>
        <end position="182"/>
    </location>
</feature>
<evidence type="ECO:0008006" key="6">
    <source>
        <dbReference type="Google" id="ProtNLM"/>
    </source>
</evidence>